<evidence type="ECO:0000313" key="1">
    <source>
        <dbReference type="EMBL" id="SUB18888.1"/>
    </source>
</evidence>
<keyword evidence="2" id="KW-1185">Reference proteome</keyword>
<proteinExistence type="predicted"/>
<dbReference type="Proteomes" id="UP000254640">
    <property type="component" value="Unassembled WGS sequence"/>
</dbReference>
<sequence length="92" mass="9881">MERESLTRQAGFAGILSRLADVVAALIVRGWVENGCGERSGLVQAMRDPTSESGDCCDASGAQEKTGRWRGWPAWQAVRAQCLPDGFSMPPA</sequence>
<organism evidence="1 2">
    <name type="scientific">Enterobacter agglomerans</name>
    <name type="common">Erwinia herbicola</name>
    <name type="synonym">Pantoea agglomerans</name>
    <dbReference type="NCBI Taxonomy" id="549"/>
    <lineage>
        <taxon>Bacteria</taxon>
        <taxon>Pseudomonadati</taxon>
        <taxon>Pseudomonadota</taxon>
        <taxon>Gammaproteobacteria</taxon>
        <taxon>Enterobacterales</taxon>
        <taxon>Erwiniaceae</taxon>
        <taxon>Pantoea</taxon>
        <taxon>Pantoea agglomerans group</taxon>
    </lineage>
</organism>
<name>A0A379AMY6_ENTAG</name>
<reference evidence="1 2" key="1">
    <citation type="submission" date="2018-06" db="EMBL/GenBank/DDBJ databases">
        <authorList>
            <consortium name="Pathogen Informatics"/>
            <person name="Doyle S."/>
        </authorList>
    </citation>
    <scope>NUCLEOTIDE SEQUENCE [LARGE SCALE GENOMIC DNA]</scope>
    <source>
        <strain evidence="1 2">NCTC9381</strain>
    </source>
</reference>
<dbReference type="AlphaFoldDB" id="A0A379AMY6"/>
<evidence type="ECO:0000313" key="2">
    <source>
        <dbReference type="Proteomes" id="UP000254640"/>
    </source>
</evidence>
<accession>A0A379AMY6</accession>
<protein>
    <submittedName>
        <fullName evidence="1">Uncharacterized protein</fullName>
    </submittedName>
</protein>
<dbReference type="EMBL" id="UGSO01000001">
    <property type="protein sequence ID" value="SUB18888.1"/>
    <property type="molecule type" value="Genomic_DNA"/>
</dbReference>
<gene>
    <name evidence="1" type="ORF">NCTC9381_04862</name>
</gene>